<dbReference type="EMBL" id="MDYN01000065">
    <property type="protein sequence ID" value="OQD79040.1"/>
    <property type="molecule type" value="Genomic_DNA"/>
</dbReference>
<feature type="domain" description="Protein kinase" evidence="9">
    <location>
        <begin position="1"/>
        <end position="284"/>
    </location>
</feature>
<dbReference type="InterPro" id="IPR000719">
    <property type="entry name" value="Prot_kinase_dom"/>
</dbReference>
<evidence type="ECO:0000256" key="7">
    <source>
        <dbReference type="ARBA" id="ARBA00022840"/>
    </source>
</evidence>
<dbReference type="GO" id="GO:0004707">
    <property type="term" value="F:MAP kinase activity"/>
    <property type="evidence" value="ECO:0007669"/>
    <property type="project" value="UniProtKB-EC"/>
</dbReference>
<dbReference type="AlphaFoldDB" id="A0A1V6PPR1"/>
<evidence type="ECO:0000313" key="10">
    <source>
        <dbReference type="EMBL" id="OQD79040.1"/>
    </source>
</evidence>
<dbReference type="Pfam" id="PF00069">
    <property type="entry name" value="Pkinase"/>
    <property type="match status" value="1"/>
</dbReference>
<dbReference type="InterPro" id="IPR050117">
    <property type="entry name" value="MAPK"/>
</dbReference>
<evidence type="ECO:0000259" key="9">
    <source>
        <dbReference type="PROSITE" id="PS50011"/>
    </source>
</evidence>
<evidence type="ECO:0000256" key="5">
    <source>
        <dbReference type="ARBA" id="ARBA00022741"/>
    </source>
</evidence>
<evidence type="ECO:0000256" key="8">
    <source>
        <dbReference type="ARBA" id="ARBA00061056"/>
    </source>
</evidence>
<dbReference type="PANTHER" id="PTHR24055">
    <property type="entry name" value="MITOGEN-ACTIVATED PROTEIN KINASE"/>
    <property type="match status" value="1"/>
</dbReference>
<name>A0A1V6PPR1_9EURO</name>
<protein>
    <recommendedName>
        <fullName evidence="2">mitogen-activated protein kinase</fullName>
        <ecNumber evidence="2">2.7.11.24</ecNumber>
    </recommendedName>
</protein>
<keyword evidence="5" id="KW-0547">Nucleotide-binding</keyword>
<dbReference type="InterPro" id="IPR008271">
    <property type="entry name" value="Ser/Thr_kinase_AS"/>
</dbReference>
<reference evidence="11" key="1">
    <citation type="journal article" date="2017" name="Nat. Microbiol.">
        <title>Global analysis of biosynthetic gene clusters reveals vast potential of secondary metabolite production in Penicillium species.</title>
        <authorList>
            <person name="Nielsen J.C."/>
            <person name="Grijseels S."/>
            <person name="Prigent S."/>
            <person name="Ji B."/>
            <person name="Dainat J."/>
            <person name="Nielsen K.F."/>
            <person name="Frisvad J.C."/>
            <person name="Workman M."/>
            <person name="Nielsen J."/>
        </authorList>
    </citation>
    <scope>NUCLEOTIDE SEQUENCE [LARGE SCALE GENOMIC DNA]</scope>
    <source>
        <strain evidence="11">IBT 31811</strain>
    </source>
</reference>
<sequence length="300" mass="33874">MADVTLHYGGKSPHFVLRSPFQSHLDIAKATILNMFDVSRFSPEAGPSLAPFTRRNIMGSVFETTKRYDQLEPIGMGISGLVCYLVTDLMATDLHTLLKTKKVDDQFTQLFRGLKYVHSAGIVHRDLKPSNILINENCDLKICDFGLARTQDSSMTGYVSTRFYRAPEIMLTWKRYTEKVDIWSAGCIFAEMIIHRPLFPGKDHIDQYCVITELLGSPPEDVIANVSSENTLRFIHSLPKQPKKPLIKVILSTNKHAVPLLEKMLRIDSEKRCSAEEALQSDYLSPYHDAGDEPTAVEKL</sequence>
<dbReference type="SUPFAM" id="SSF56112">
    <property type="entry name" value="Protein kinase-like (PK-like)"/>
    <property type="match status" value="1"/>
</dbReference>
<keyword evidence="11" id="KW-1185">Reference proteome</keyword>
<dbReference type="GO" id="GO:0005524">
    <property type="term" value="F:ATP binding"/>
    <property type="evidence" value="ECO:0007669"/>
    <property type="project" value="UniProtKB-KW"/>
</dbReference>
<evidence type="ECO:0000256" key="2">
    <source>
        <dbReference type="ARBA" id="ARBA00012411"/>
    </source>
</evidence>
<dbReference type="EC" id="2.7.11.24" evidence="2"/>
<comment type="caution">
    <text evidence="10">The sequence shown here is derived from an EMBL/GenBank/DDBJ whole genome shotgun (WGS) entry which is preliminary data.</text>
</comment>
<comment type="similarity">
    <text evidence="8">Belongs to the protein kinase superfamily. Ser/Thr protein kinase family. MAP kinase subfamily.</text>
</comment>
<evidence type="ECO:0000256" key="3">
    <source>
        <dbReference type="ARBA" id="ARBA00022527"/>
    </source>
</evidence>
<evidence type="ECO:0000256" key="6">
    <source>
        <dbReference type="ARBA" id="ARBA00022777"/>
    </source>
</evidence>
<proteinExistence type="inferred from homology"/>
<dbReference type="Gene3D" id="1.10.510.10">
    <property type="entry name" value="Transferase(Phosphotransferase) domain 1"/>
    <property type="match status" value="1"/>
</dbReference>
<dbReference type="PROSITE" id="PS50011">
    <property type="entry name" value="PROTEIN_KINASE_DOM"/>
    <property type="match status" value="1"/>
</dbReference>
<dbReference type="InterPro" id="IPR011009">
    <property type="entry name" value="Kinase-like_dom_sf"/>
</dbReference>
<comment type="cofactor">
    <cofactor evidence="1">
        <name>Mg(2+)</name>
        <dbReference type="ChEBI" id="CHEBI:18420"/>
    </cofactor>
</comment>
<evidence type="ECO:0000313" key="11">
    <source>
        <dbReference type="Proteomes" id="UP000191672"/>
    </source>
</evidence>
<keyword evidence="7" id="KW-0067">ATP-binding</keyword>
<organism evidence="10 11">
    <name type="scientific">Penicillium antarcticum</name>
    <dbReference type="NCBI Taxonomy" id="416450"/>
    <lineage>
        <taxon>Eukaryota</taxon>
        <taxon>Fungi</taxon>
        <taxon>Dikarya</taxon>
        <taxon>Ascomycota</taxon>
        <taxon>Pezizomycotina</taxon>
        <taxon>Eurotiomycetes</taxon>
        <taxon>Eurotiomycetidae</taxon>
        <taxon>Eurotiales</taxon>
        <taxon>Aspergillaceae</taxon>
        <taxon>Penicillium</taxon>
    </lineage>
</organism>
<evidence type="ECO:0000256" key="4">
    <source>
        <dbReference type="ARBA" id="ARBA00022679"/>
    </source>
</evidence>
<dbReference type="STRING" id="416450.A0A1V6PPR1"/>
<dbReference type="SMART" id="SM00220">
    <property type="entry name" value="S_TKc"/>
    <property type="match status" value="1"/>
</dbReference>
<dbReference type="Proteomes" id="UP000191672">
    <property type="component" value="Unassembled WGS sequence"/>
</dbReference>
<keyword evidence="6" id="KW-0418">Kinase</keyword>
<gene>
    <name evidence="10" type="ORF">PENANT_c065G03080</name>
</gene>
<accession>A0A1V6PPR1</accession>
<evidence type="ECO:0000256" key="1">
    <source>
        <dbReference type="ARBA" id="ARBA00001946"/>
    </source>
</evidence>
<keyword evidence="3" id="KW-0723">Serine/threonine-protein kinase</keyword>
<dbReference type="PROSITE" id="PS00108">
    <property type="entry name" value="PROTEIN_KINASE_ST"/>
    <property type="match status" value="1"/>
</dbReference>
<keyword evidence="4" id="KW-0808">Transferase</keyword>
<dbReference type="FunFam" id="1.10.510.10:FF:000049">
    <property type="entry name" value="Mitogen-activated protein kinase"/>
    <property type="match status" value="1"/>
</dbReference>